<organism evidence="2 3">
    <name type="scientific">Chloropicon primus</name>
    <dbReference type="NCBI Taxonomy" id="1764295"/>
    <lineage>
        <taxon>Eukaryota</taxon>
        <taxon>Viridiplantae</taxon>
        <taxon>Chlorophyta</taxon>
        <taxon>Chloropicophyceae</taxon>
        <taxon>Chloropicales</taxon>
        <taxon>Chloropicaceae</taxon>
        <taxon>Chloropicon</taxon>
    </lineage>
</organism>
<feature type="compositionally biased region" description="Basic and acidic residues" evidence="1">
    <location>
        <begin position="298"/>
        <end position="308"/>
    </location>
</feature>
<reference evidence="2 3" key="1">
    <citation type="submission" date="2018-07" db="EMBL/GenBank/DDBJ databases">
        <title>The complete nuclear genome of the prasinophyte Chloropicon primus (CCMP1205).</title>
        <authorList>
            <person name="Pombert J.-F."/>
            <person name="Otis C."/>
            <person name="Turmel M."/>
            <person name="Lemieux C."/>
        </authorList>
    </citation>
    <scope>NUCLEOTIDE SEQUENCE [LARGE SCALE GENOMIC DNA]</scope>
    <source>
        <strain evidence="2 3">CCMP1205</strain>
    </source>
</reference>
<feature type="region of interest" description="Disordered" evidence="1">
    <location>
        <begin position="171"/>
        <end position="229"/>
    </location>
</feature>
<dbReference type="EMBL" id="CP031044">
    <property type="protein sequence ID" value="QDZ23653.1"/>
    <property type="molecule type" value="Genomic_DNA"/>
</dbReference>
<evidence type="ECO:0000313" key="3">
    <source>
        <dbReference type="Proteomes" id="UP000316726"/>
    </source>
</evidence>
<dbReference type="OrthoDB" id="2018221at2759"/>
<name>A0A5B8MSZ9_9CHLO</name>
<evidence type="ECO:0000256" key="1">
    <source>
        <dbReference type="SAM" id="MobiDB-lite"/>
    </source>
</evidence>
<dbReference type="AlphaFoldDB" id="A0A5B8MSZ9"/>
<feature type="region of interest" description="Disordered" evidence="1">
    <location>
        <begin position="298"/>
        <end position="342"/>
    </location>
</feature>
<protein>
    <submittedName>
        <fullName evidence="2">Uncharacterized protein</fullName>
    </submittedName>
</protein>
<dbReference type="Proteomes" id="UP000316726">
    <property type="component" value="Chromosome 11"/>
</dbReference>
<proteinExistence type="predicted"/>
<keyword evidence="3" id="KW-1185">Reference proteome</keyword>
<evidence type="ECO:0000313" key="2">
    <source>
        <dbReference type="EMBL" id="QDZ23653.1"/>
    </source>
</evidence>
<feature type="compositionally biased region" description="Basic and acidic residues" evidence="1">
    <location>
        <begin position="179"/>
        <end position="196"/>
    </location>
</feature>
<sequence length="374" mass="41429">MGHDDLTEPLSVVLCGFRPEECAQFRVLLDEIGGAAYKVLPKNKSESMHQSVRAAVASIEVNWEKPMDSETISFPSSGSPRCLLFCGMPRSEVDIVTAILDENKTPSFAVVIVTEENVDETLGKVVVDALKDQREGIRTRKEFMSWKSELTEDDVLKKSIFKDESSKATFSSAMSSAARQKEKTTEVPAKERHPDADDAVTVEADAQGPTSEVAPRSGADIEKAEDEEEIAEGVFSKPLDLDGVRRDLAQDMKDDKVFMDPWHARGLEPDESRDVMKEEENEFIKRCQERLLEEALEAKQERAADLDQPRPSNEELADLSLSGEVSAGSGGDEGKSAAGAHTLTKEEIIELAKKYEDVDVDDILKRFSDRNNTM</sequence>
<gene>
    <name evidence="2" type="ORF">A3770_11p61710</name>
</gene>
<accession>A0A5B8MSZ9</accession>